<keyword evidence="2" id="KW-1185">Reference proteome</keyword>
<organism evidence="1 2">
    <name type="scientific">Acetobacter lambici</name>
    <dbReference type="NCBI Taxonomy" id="1332824"/>
    <lineage>
        <taxon>Bacteria</taxon>
        <taxon>Pseudomonadati</taxon>
        <taxon>Pseudomonadota</taxon>
        <taxon>Alphaproteobacteria</taxon>
        <taxon>Acetobacterales</taxon>
        <taxon>Acetobacteraceae</taxon>
        <taxon>Acetobacter</taxon>
    </lineage>
</organism>
<evidence type="ECO:0008006" key="3">
    <source>
        <dbReference type="Google" id="ProtNLM"/>
    </source>
</evidence>
<dbReference type="RefSeq" id="WP_165991843.1">
    <property type="nucleotide sequence ID" value="NZ_JAMYZY010000014.1"/>
</dbReference>
<proteinExistence type="predicted"/>
<sequence>MKIYTSRKTSSLLVHSRVPPVSHRPNKIPRNKLKHLFLSAVEAALETGELPSRKHGWKAVFSKFIDLMGPDCSWYPSHAEVARKAKVSERTAWAAINALESIGLIRVEARYIYDHEKSKTVRTSNLYEVVVTKAQRAIAILAGTARKAKEAAKRQWAAASRSSMLEWGRRVIHHLPATAAEDPQLNIFKKGNQAEPIRNWSHNEWLEYCQRGNPTS</sequence>
<dbReference type="Proteomes" id="UP001523528">
    <property type="component" value="Unassembled WGS sequence"/>
</dbReference>
<accession>A0ABT1F0T8</accession>
<dbReference type="EMBL" id="JAMYZZ010000015">
    <property type="protein sequence ID" value="MCP1258810.1"/>
    <property type="molecule type" value="Genomic_DNA"/>
</dbReference>
<comment type="caution">
    <text evidence="1">The sequence shown here is derived from an EMBL/GenBank/DDBJ whole genome shotgun (WGS) entry which is preliminary data.</text>
</comment>
<reference evidence="1 2" key="1">
    <citation type="submission" date="2022-06" db="EMBL/GenBank/DDBJ databases">
        <title>Acetobacer genomes from food samples.</title>
        <authorList>
            <person name="Sombolestani A."/>
        </authorList>
    </citation>
    <scope>NUCLEOTIDE SEQUENCE [LARGE SCALE GENOMIC DNA]</scope>
    <source>
        <strain evidence="1 2">R-83285</strain>
    </source>
</reference>
<gene>
    <name evidence="1" type="ORF">NKW50_09445</name>
</gene>
<evidence type="ECO:0000313" key="1">
    <source>
        <dbReference type="EMBL" id="MCP1258810.1"/>
    </source>
</evidence>
<evidence type="ECO:0000313" key="2">
    <source>
        <dbReference type="Proteomes" id="UP001523528"/>
    </source>
</evidence>
<name>A0ABT1F0T8_9PROT</name>
<protein>
    <recommendedName>
        <fullName evidence="3">Helix-turn-helix domain-containing protein</fullName>
    </recommendedName>
</protein>